<protein>
    <submittedName>
        <fullName evidence="2">Uncharacterized protein</fullName>
    </submittedName>
</protein>
<dbReference type="Proteomes" id="UP001176940">
    <property type="component" value="Unassembled WGS sequence"/>
</dbReference>
<name>A0ABN9LU13_9NEOB</name>
<keyword evidence="3" id="KW-1185">Reference proteome</keyword>
<sequence>MAYRVGAAGNVKASSTITLRLWYNQRIEVKEQYEEMHSKVQAAIVSNQCNSRERCSGKISAEYLHFYKPHVSTFGLACVTSCAPGSPSFLDCNSGNCQIKGNEGPQCFCPETDLYLYTYARCQGAISIVAMYGGVGAGIGVLVIVSVILGVFLYRKKYYN</sequence>
<dbReference type="EMBL" id="CAUEEQ010032126">
    <property type="protein sequence ID" value="CAJ0950713.1"/>
    <property type="molecule type" value="Genomic_DNA"/>
</dbReference>
<accession>A0ABN9LU13</accession>
<dbReference type="InterPro" id="IPR053311">
    <property type="entry name" value="Mucosal_Integrity_Assoc"/>
</dbReference>
<evidence type="ECO:0000256" key="1">
    <source>
        <dbReference type="SAM" id="Phobius"/>
    </source>
</evidence>
<keyword evidence="1" id="KW-0812">Transmembrane</keyword>
<proteinExistence type="predicted"/>
<keyword evidence="1" id="KW-1133">Transmembrane helix</keyword>
<organism evidence="2 3">
    <name type="scientific">Ranitomeya imitator</name>
    <name type="common">mimic poison frog</name>
    <dbReference type="NCBI Taxonomy" id="111125"/>
    <lineage>
        <taxon>Eukaryota</taxon>
        <taxon>Metazoa</taxon>
        <taxon>Chordata</taxon>
        <taxon>Craniata</taxon>
        <taxon>Vertebrata</taxon>
        <taxon>Euteleostomi</taxon>
        <taxon>Amphibia</taxon>
        <taxon>Batrachia</taxon>
        <taxon>Anura</taxon>
        <taxon>Neobatrachia</taxon>
        <taxon>Hyloidea</taxon>
        <taxon>Dendrobatidae</taxon>
        <taxon>Dendrobatinae</taxon>
        <taxon>Ranitomeya</taxon>
    </lineage>
</organism>
<reference evidence="2" key="1">
    <citation type="submission" date="2023-07" db="EMBL/GenBank/DDBJ databases">
        <authorList>
            <person name="Stuckert A."/>
        </authorList>
    </citation>
    <scope>NUCLEOTIDE SEQUENCE</scope>
</reference>
<comment type="caution">
    <text evidence="2">The sequence shown here is derived from an EMBL/GenBank/DDBJ whole genome shotgun (WGS) entry which is preliminary data.</text>
</comment>
<evidence type="ECO:0000313" key="2">
    <source>
        <dbReference type="EMBL" id="CAJ0950713.1"/>
    </source>
</evidence>
<dbReference type="PANTHER" id="PTHR37999:SF3">
    <property type="entry name" value="MUCIN-3B-LIKE"/>
    <property type="match status" value="1"/>
</dbReference>
<gene>
    <name evidence="2" type="ORF">RIMI_LOCUS13146908</name>
</gene>
<feature type="transmembrane region" description="Helical" evidence="1">
    <location>
        <begin position="129"/>
        <end position="154"/>
    </location>
</feature>
<dbReference type="PANTHER" id="PTHR37999">
    <property type="entry name" value="MUCIN-17"/>
    <property type="match status" value="1"/>
</dbReference>
<keyword evidence="1" id="KW-0472">Membrane</keyword>
<evidence type="ECO:0000313" key="3">
    <source>
        <dbReference type="Proteomes" id="UP001176940"/>
    </source>
</evidence>